<dbReference type="GeneTree" id="ENSGT00530000063975"/>
<dbReference type="OrthoDB" id="3647at2759"/>
<dbReference type="InterPro" id="IPR029063">
    <property type="entry name" value="SAM-dependent_MTases_sf"/>
</dbReference>
<dbReference type="Gene3D" id="3.40.50.150">
    <property type="entry name" value="Vaccinia Virus protein VP39"/>
    <property type="match status" value="1"/>
</dbReference>
<keyword evidence="3" id="KW-1185">Reference proteome</keyword>
<accession>A0A3B3SDW7</accession>
<dbReference type="KEGG" id="pki:111840169"/>
<dbReference type="AlphaFoldDB" id="A0A3B3SDW7"/>
<dbReference type="PANTHER" id="PTHR43591:SF101">
    <property type="entry name" value="METHYLTRANSFERASE-LIKE PROTEIN 27"/>
    <property type="match status" value="1"/>
</dbReference>
<sequence>MMAVNRSFSDVRKVILFAQKSTGAEEKVAFYNDWASNYEQDVGILEYRAPSLAAELLSAAYRGNRDTAAVLDVACGTGLVSSELHNMGFRNFFGVDGSHAMLDIAKRKGLYKELKQCMLGMEPLPVQAGSFDAVVTVGALSAGNVPVAVVKELWQVAKPGGYVCITTRGDVDNLKYRTELENTFDSMVQDALWVQVDVREVEQWERAVSNKEAEHIPGVVYLYRKSSD</sequence>
<protein>
    <submittedName>
        <fullName evidence="2">Methyltransferase like 27</fullName>
    </submittedName>
</protein>
<dbReference type="Pfam" id="PF08241">
    <property type="entry name" value="Methyltransf_11"/>
    <property type="match status" value="1"/>
</dbReference>
<reference evidence="2" key="2">
    <citation type="submission" date="2025-09" db="UniProtKB">
        <authorList>
            <consortium name="Ensembl"/>
        </authorList>
    </citation>
    <scope>IDENTIFICATION</scope>
</reference>
<dbReference type="Ensembl" id="ENSPKIT00000009410.1">
    <property type="protein sequence ID" value="ENSPKIP00000028628.1"/>
    <property type="gene ID" value="ENSPKIG00000010193.1"/>
</dbReference>
<evidence type="ECO:0000259" key="1">
    <source>
        <dbReference type="Pfam" id="PF08241"/>
    </source>
</evidence>
<dbReference type="PANTHER" id="PTHR43591">
    <property type="entry name" value="METHYLTRANSFERASE"/>
    <property type="match status" value="1"/>
</dbReference>
<name>A0A3B3SDW7_9TELE</name>
<organism evidence="2 3">
    <name type="scientific">Paramormyrops kingsleyae</name>
    <dbReference type="NCBI Taxonomy" id="1676925"/>
    <lineage>
        <taxon>Eukaryota</taxon>
        <taxon>Metazoa</taxon>
        <taxon>Chordata</taxon>
        <taxon>Craniata</taxon>
        <taxon>Vertebrata</taxon>
        <taxon>Euteleostomi</taxon>
        <taxon>Actinopterygii</taxon>
        <taxon>Neopterygii</taxon>
        <taxon>Teleostei</taxon>
        <taxon>Osteoglossocephala</taxon>
        <taxon>Osteoglossomorpha</taxon>
        <taxon>Osteoglossiformes</taxon>
        <taxon>Mormyridae</taxon>
        <taxon>Paramormyrops</taxon>
    </lineage>
</organism>
<reference evidence="2" key="1">
    <citation type="submission" date="2025-08" db="UniProtKB">
        <authorList>
            <consortium name="Ensembl"/>
        </authorList>
    </citation>
    <scope>IDENTIFICATION</scope>
</reference>
<dbReference type="GO" id="GO:0008757">
    <property type="term" value="F:S-adenosylmethionine-dependent methyltransferase activity"/>
    <property type="evidence" value="ECO:0007669"/>
    <property type="project" value="InterPro"/>
</dbReference>
<dbReference type="SUPFAM" id="SSF53335">
    <property type="entry name" value="S-adenosyl-L-methionine-dependent methyltransferases"/>
    <property type="match status" value="1"/>
</dbReference>
<feature type="domain" description="Methyltransferase type 11" evidence="1">
    <location>
        <begin position="71"/>
        <end position="165"/>
    </location>
</feature>
<dbReference type="InterPro" id="IPR013216">
    <property type="entry name" value="Methyltransf_11"/>
</dbReference>
<proteinExistence type="predicted"/>
<evidence type="ECO:0000313" key="2">
    <source>
        <dbReference type="Ensembl" id="ENSPKIP00000028628.1"/>
    </source>
</evidence>
<dbReference type="CDD" id="cd02440">
    <property type="entry name" value="AdoMet_MTases"/>
    <property type="match status" value="1"/>
</dbReference>
<evidence type="ECO:0000313" key="3">
    <source>
        <dbReference type="Proteomes" id="UP000261540"/>
    </source>
</evidence>
<dbReference type="CTD" id="155368"/>
<dbReference type="Proteomes" id="UP000261540">
    <property type="component" value="Unplaced"/>
</dbReference>
<dbReference type="STRING" id="1676925.ENSPKIP00000028628"/>